<reference evidence="1 2" key="1">
    <citation type="journal article" date="2021" name="Sci. Rep.">
        <title>The genome of the diatom Chaetoceros tenuissimus carries an ancient integrated fragment of an extant virus.</title>
        <authorList>
            <person name="Hongo Y."/>
            <person name="Kimura K."/>
            <person name="Takaki Y."/>
            <person name="Yoshida Y."/>
            <person name="Baba S."/>
            <person name="Kobayashi G."/>
            <person name="Nagasaki K."/>
            <person name="Hano T."/>
            <person name="Tomaru Y."/>
        </authorList>
    </citation>
    <scope>NUCLEOTIDE SEQUENCE [LARGE SCALE GENOMIC DNA]</scope>
    <source>
        <strain evidence="1 2">NIES-3715</strain>
    </source>
</reference>
<evidence type="ECO:0000313" key="1">
    <source>
        <dbReference type="EMBL" id="GFH53229.1"/>
    </source>
</evidence>
<evidence type="ECO:0000313" key="2">
    <source>
        <dbReference type="Proteomes" id="UP001054902"/>
    </source>
</evidence>
<dbReference type="AlphaFoldDB" id="A0AAD3CWM0"/>
<proteinExistence type="predicted"/>
<comment type="caution">
    <text evidence="1">The sequence shown here is derived from an EMBL/GenBank/DDBJ whole genome shotgun (WGS) entry which is preliminary data.</text>
</comment>
<dbReference type="Proteomes" id="UP001054902">
    <property type="component" value="Unassembled WGS sequence"/>
</dbReference>
<organism evidence="1 2">
    <name type="scientific">Chaetoceros tenuissimus</name>
    <dbReference type="NCBI Taxonomy" id="426638"/>
    <lineage>
        <taxon>Eukaryota</taxon>
        <taxon>Sar</taxon>
        <taxon>Stramenopiles</taxon>
        <taxon>Ochrophyta</taxon>
        <taxon>Bacillariophyta</taxon>
        <taxon>Coscinodiscophyceae</taxon>
        <taxon>Chaetocerotophycidae</taxon>
        <taxon>Chaetocerotales</taxon>
        <taxon>Chaetocerotaceae</taxon>
        <taxon>Chaetoceros</taxon>
    </lineage>
</organism>
<name>A0AAD3CWM0_9STRA</name>
<sequence length="145" mass="16493">MELNDIFPVIFASIATFVLWKCSEPSSMLHDICFGSACGISIYGTSYFIGHDLCAHERCGEGVAKFLKQQFPTMAHCAEIHSRYHHRIKKDISNEDDPYGEPYGFWLGPQEVKYSKETGRELGMPTVLKSCFHFGGLFTLWAIFR</sequence>
<gene>
    <name evidence="1" type="ORF">CTEN210_09705</name>
</gene>
<accession>A0AAD3CWM0</accession>
<dbReference type="EMBL" id="BLLK01000046">
    <property type="protein sequence ID" value="GFH53229.1"/>
    <property type="molecule type" value="Genomic_DNA"/>
</dbReference>
<keyword evidence="2" id="KW-1185">Reference proteome</keyword>
<protein>
    <submittedName>
        <fullName evidence="1">Uncharacterized protein</fullName>
    </submittedName>
</protein>